<reference evidence="14" key="1">
    <citation type="journal article" date="2019" name="Int. J. Syst. Evol. Microbiol.">
        <title>The Global Catalogue of Microorganisms (GCM) 10K type strain sequencing project: providing services to taxonomists for standard genome sequencing and annotation.</title>
        <authorList>
            <consortium name="The Broad Institute Genomics Platform"/>
            <consortium name="The Broad Institute Genome Sequencing Center for Infectious Disease"/>
            <person name="Wu L."/>
            <person name="Ma J."/>
        </authorList>
    </citation>
    <scope>NUCLEOTIDE SEQUENCE [LARGE SCALE GENOMIC DNA]</scope>
    <source>
        <strain evidence="14">DFY28</strain>
    </source>
</reference>
<dbReference type="InterPro" id="IPR051536">
    <property type="entry name" value="UDG_Type-4/5"/>
</dbReference>
<dbReference type="Gene3D" id="3.40.470.10">
    <property type="entry name" value="Uracil-DNA glycosylase-like domain"/>
    <property type="match status" value="1"/>
</dbReference>
<dbReference type="InterPro" id="IPR005122">
    <property type="entry name" value="Uracil-DNA_glycosylase-like"/>
</dbReference>
<feature type="domain" description="Uracil-DNA glycosylase-like" evidence="12">
    <location>
        <begin position="108"/>
        <end position="259"/>
    </location>
</feature>
<evidence type="ECO:0000256" key="5">
    <source>
        <dbReference type="ARBA" id="ARBA00022485"/>
    </source>
</evidence>
<dbReference type="Proteomes" id="UP001597237">
    <property type="component" value="Unassembled WGS sequence"/>
</dbReference>
<dbReference type="PANTHER" id="PTHR33693">
    <property type="entry name" value="TYPE-5 URACIL-DNA GLYCOSYLASE"/>
    <property type="match status" value="1"/>
</dbReference>
<dbReference type="RefSeq" id="WP_377284192.1">
    <property type="nucleotide sequence ID" value="NZ_JBHRSI010000013.1"/>
</dbReference>
<dbReference type="NCBIfam" id="TIGR00758">
    <property type="entry name" value="UDG_fam4"/>
    <property type="match status" value="1"/>
</dbReference>
<dbReference type="CDD" id="cd10030">
    <property type="entry name" value="UDG-F4_TTUDGA_SPO1dp_like"/>
    <property type="match status" value="1"/>
</dbReference>
<comment type="catalytic activity">
    <reaction evidence="1">
        <text>Hydrolyzes single-stranded DNA or mismatched double-stranded DNA and polynucleotides, releasing free uracil.</text>
        <dbReference type="EC" id="3.2.2.27"/>
    </reaction>
</comment>
<dbReference type="InterPro" id="IPR005273">
    <property type="entry name" value="Ura-DNA_glyco_family4"/>
</dbReference>
<keyword evidence="8 13" id="KW-0378">Hydrolase</keyword>
<dbReference type="PANTHER" id="PTHR33693:SF1">
    <property type="entry name" value="TYPE-4 URACIL-DNA GLYCOSYLASE"/>
    <property type="match status" value="1"/>
</dbReference>
<dbReference type="SMART" id="SM00986">
    <property type="entry name" value="UDG"/>
    <property type="match status" value="1"/>
</dbReference>
<evidence type="ECO:0000256" key="10">
    <source>
        <dbReference type="ARBA" id="ARBA00023014"/>
    </source>
</evidence>
<evidence type="ECO:0000313" key="14">
    <source>
        <dbReference type="Proteomes" id="UP001597237"/>
    </source>
</evidence>
<dbReference type="InterPro" id="IPR036895">
    <property type="entry name" value="Uracil-DNA_glycosylase-like_sf"/>
</dbReference>
<comment type="similarity">
    <text evidence="2">Belongs to the uracil-DNA glycosylase (UDG) superfamily. Type 4 (UDGa) family.</text>
</comment>
<evidence type="ECO:0000256" key="7">
    <source>
        <dbReference type="ARBA" id="ARBA00022763"/>
    </source>
</evidence>
<keyword evidence="7" id="KW-0227">DNA damage</keyword>
<sequence length="271" mass="28972">MQPSQAYRAAESLLAFWAEAGVDAMLLDEPLDRIEAGKIAPPPPPVAARPIPAPAVRTAAPTPDISAAIAEAQRLAQAAGDIAALKAAIEGFEGCPLRFEGAARQAVFYRGDPAAPLMVVGEGPGAEEDAQGAPFVGRAGQLLDRMLAAAGLTGRVFITNTVFWRPPGNRTTSPPEQAVCAPFLDRAIELVRPRMLLVLGASAAKALLKKDEGILSLRGRWHEWRSHSGNLELPVMPTLHPAFLLRQPAAKKKVWSDLLTATERLDRPERP</sequence>
<keyword evidence="6" id="KW-0479">Metal-binding</keyword>
<evidence type="ECO:0000313" key="13">
    <source>
        <dbReference type="EMBL" id="MFD1785327.1"/>
    </source>
</evidence>
<evidence type="ECO:0000259" key="12">
    <source>
        <dbReference type="SMART" id="SM00986"/>
    </source>
</evidence>
<evidence type="ECO:0000256" key="4">
    <source>
        <dbReference type="ARBA" id="ARBA00019403"/>
    </source>
</evidence>
<dbReference type="SUPFAM" id="SSF52141">
    <property type="entry name" value="Uracil-DNA glycosylase-like"/>
    <property type="match status" value="1"/>
</dbReference>
<dbReference type="EMBL" id="JBHUEY010000006">
    <property type="protein sequence ID" value="MFD1785327.1"/>
    <property type="molecule type" value="Genomic_DNA"/>
</dbReference>
<evidence type="ECO:0000256" key="3">
    <source>
        <dbReference type="ARBA" id="ARBA00012030"/>
    </source>
</evidence>
<keyword evidence="5" id="KW-0004">4Fe-4S</keyword>
<evidence type="ECO:0000256" key="8">
    <source>
        <dbReference type="ARBA" id="ARBA00022801"/>
    </source>
</evidence>
<evidence type="ECO:0000256" key="6">
    <source>
        <dbReference type="ARBA" id="ARBA00022723"/>
    </source>
</evidence>
<protein>
    <recommendedName>
        <fullName evidence="4">Type-4 uracil-DNA glycosylase</fullName>
        <ecNumber evidence="3">3.2.2.27</ecNumber>
    </recommendedName>
</protein>
<dbReference type="Pfam" id="PF03167">
    <property type="entry name" value="UDG"/>
    <property type="match status" value="1"/>
</dbReference>
<evidence type="ECO:0000256" key="1">
    <source>
        <dbReference type="ARBA" id="ARBA00001400"/>
    </source>
</evidence>
<keyword evidence="13" id="KW-0326">Glycosidase</keyword>
<keyword evidence="14" id="KW-1185">Reference proteome</keyword>
<organism evidence="13 14">
    <name type="scientific">Phenylobacterium terrae</name>
    <dbReference type="NCBI Taxonomy" id="2665495"/>
    <lineage>
        <taxon>Bacteria</taxon>
        <taxon>Pseudomonadati</taxon>
        <taxon>Pseudomonadota</taxon>
        <taxon>Alphaproteobacteria</taxon>
        <taxon>Caulobacterales</taxon>
        <taxon>Caulobacteraceae</taxon>
        <taxon>Phenylobacterium</taxon>
    </lineage>
</organism>
<name>A0ABW4N5C0_9CAUL</name>
<comment type="caution">
    <text evidence="13">The sequence shown here is derived from an EMBL/GenBank/DDBJ whole genome shotgun (WGS) entry which is preliminary data.</text>
</comment>
<dbReference type="EC" id="3.2.2.27" evidence="3"/>
<evidence type="ECO:0000256" key="11">
    <source>
        <dbReference type="ARBA" id="ARBA00023204"/>
    </source>
</evidence>
<dbReference type="SMART" id="SM00987">
    <property type="entry name" value="UreE_C"/>
    <property type="match status" value="1"/>
</dbReference>
<evidence type="ECO:0000256" key="2">
    <source>
        <dbReference type="ARBA" id="ARBA00006521"/>
    </source>
</evidence>
<gene>
    <name evidence="13" type="ORF">ACFSC0_18140</name>
</gene>
<keyword evidence="11" id="KW-0234">DNA repair</keyword>
<keyword evidence="9" id="KW-0408">Iron</keyword>
<dbReference type="GO" id="GO:0004844">
    <property type="term" value="F:uracil DNA N-glycosylase activity"/>
    <property type="evidence" value="ECO:0007669"/>
    <property type="project" value="UniProtKB-EC"/>
</dbReference>
<accession>A0ABW4N5C0</accession>
<keyword evidence="10" id="KW-0411">Iron-sulfur</keyword>
<evidence type="ECO:0000256" key="9">
    <source>
        <dbReference type="ARBA" id="ARBA00023004"/>
    </source>
</evidence>
<proteinExistence type="inferred from homology"/>